<feature type="compositionally biased region" description="Polar residues" evidence="1">
    <location>
        <begin position="172"/>
        <end position="188"/>
    </location>
</feature>
<dbReference type="GO" id="GO:0043296">
    <property type="term" value="C:apical junction complex"/>
    <property type="evidence" value="ECO:0007669"/>
    <property type="project" value="TreeGrafter"/>
</dbReference>
<evidence type="ECO:0000256" key="1">
    <source>
        <dbReference type="SAM" id="MobiDB-lite"/>
    </source>
</evidence>
<dbReference type="GO" id="GO:0016324">
    <property type="term" value="C:apical plasma membrane"/>
    <property type="evidence" value="ECO:0007669"/>
    <property type="project" value="TreeGrafter"/>
</dbReference>
<dbReference type="GO" id="GO:0000226">
    <property type="term" value="P:microtubule cytoskeleton organization"/>
    <property type="evidence" value="ECO:0007669"/>
    <property type="project" value="TreeGrafter"/>
</dbReference>
<organism evidence="2">
    <name type="scientific">Tetraodon nigroviridis</name>
    <name type="common">Spotted green pufferfish</name>
    <name type="synonym">Chelonodon nigroviridis</name>
    <dbReference type="NCBI Taxonomy" id="99883"/>
    <lineage>
        <taxon>Eukaryota</taxon>
        <taxon>Metazoa</taxon>
        <taxon>Chordata</taxon>
        <taxon>Craniata</taxon>
        <taxon>Vertebrata</taxon>
        <taxon>Euteleostomi</taxon>
        <taxon>Actinopterygii</taxon>
        <taxon>Neopterygii</taxon>
        <taxon>Teleostei</taxon>
        <taxon>Neoteleostei</taxon>
        <taxon>Acanthomorphata</taxon>
        <taxon>Eupercaria</taxon>
        <taxon>Tetraodontiformes</taxon>
        <taxon>Tetradontoidea</taxon>
        <taxon>Tetraodontidae</taxon>
        <taxon>Tetraodon</taxon>
    </lineage>
</organism>
<reference evidence="2" key="2">
    <citation type="submission" date="2004-02" db="EMBL/GenBank/DDBJ databases">
        <authorList>
            <consortium name="Genoscope"/>
            <consortium name="Whitehead Institute Centre for Genome Research"/>
        </authorList>
    </citation>
    <scope>NUCLEOTIDE SEQUENCE</scope>
</reference>
<feature type="region of interest" description="Disordered" evidence="1">
    <location>
        <begin position="122"/>
        <end position="188"/>
    </location>
</feature>
<dbReference type="GO" id="GO:0035091">
    <property type="term" value="F:phosphatidylinositol binding"/>
    <property type="evidence" value="ECO:0007669"/>
    <property type="project" value="TreeGrafter"/>
</dbReference>
<reference evidence="2" key="1">
    <citation type="journal article" date="2004" name="Nature">
        <title>Genome duplication in the teleost fish Tetraodon nigroviridis reveals the early vertebrate proto-karyotype.</title>
        <authorList>
            <person name="Jaillon O."/>
            <person name="Aury J.-M."/>
            <person name="Brunet F."/>
            <person name="Petit J.-L."/>
            <person name="Stange-Thomann N."/>
            <person name="Mauceli E."/>
            <person name="Bouneau L."/>
            <person name="Fischer C."/>
            <person name="Ozouf-Costaz C."/>
            <person name="Bernot A."/>
            <person name="Nicaud S."/>
            <person name="Jaffe D."/>
            <person name="Fisher S."/>
            <person name="Lutfalla G."/>
            <person name="Dossat C."/>
            <person name="Segurens B."/>
            <person name="Dasilva C."/>
            <person name="Salanoubat M."/>
            <person name="Levy M."/>
            <person name="Boudet N."/>
            <person name="Castellano S."/>
            <person name="Anthouard V."/>
            <person name="Jubin C."/>
            <person name="Castelli V."/>
            <person name="Katinka M."/>
            <person name="Vacherie B."/>
            <person name="Biemont C."/>
            <person name="Skalli Z."/>
            <person name="Cattolico L."/>
            <person name="Poulain J."/>
            <person name="De Berardinis V."/>
            <person name="Cruaud C."/>
            <person name="Duprat S."/>
            <person name="Brottier P."/>
            <person name="Coutanceau J.-P."/>
            <person name="Gouzy J."/>
            <person name="Parra G."/>
            <person name="Lardier G."/>
            <person name="Chapple C."/>
            <person name="McKernan K.J."/>
            <person name="McEwan P."/>
            <person name="Bosak S."/>
            <person name="Kellis M."/>
            <person name="Volff J.-N."/>
            <person name="Guigo R."/>
            <person name="Zody M.C."/>
            <person name="Mesirov J."/>
            <person name="Lindblad-Toh K."/>
            <person name="Birren B."/>
            <person name="Nusbaum C."/>
            <person name="Kahn D."/>
            <person name="Robinson-Rechavi M."/>
            <person name="Laudet V."/>
            <person name="Schachter V."/>
            <person name="Quetier F."/>
            <person name="Saurin W."/>
            <person name="Scarpelli C."/>
            <person name="Wincker P."/>
            <person name="Lander E.S."/>
            <person name="Weissenbach J."/>
            <person name="Roest Crollius H."/>
        </authorList>
    </citation>
    <scope>NUCLEOTIDE SEQUENCE [LARGE SCALE GENOMIC DNA]</scope>
</reference>
<proteinExistence type="predicted"/>
<comment type="caution">
    <text evidence="2">The sequence shown here is derived from an EMBL/GenBank/DDBJ whole genome shotgun (WGS) entry which is preliminary data.</text>
</comment>
<dbReference type="GO" id="GO:0045197">
    <property type="term" value="P:establishment or maintenance of epithelial cell apical/basal polarity"/>
    <property type="evidence" value="ECO:0007669"/>
    <property type="project" value="TreeGrafter"/>
</dbReference>
<dbReference type="InterPro" id="IPR052213">
    <property type="entry name" value="PAR3"/>
</dbReference>
<dbReference type="GO" id="GO:0005912">
    <property type="term" value="C:adherens junction"/>
    <property type="evidence" value="ECO:0007669"/>
    <property type="project" value="TreeGrafter"/>
</dbReference>
<dbReference type="GO" id="GO:0007155">
    <property type="term" value="P:cell adhesion"/>
    <property type="evidence" value="ECO:0007669"/>
    <property type="project" value="TreeGrafter"/>
</dbReference>
<feature type="region of interest" description="Disordered" evidence="1">
    <location>
        <begin position="46"/>
        <end position="67"/>
    </location>
</feature>
<protein>
    <submittedName>
        <fullName evidence="2">(spotted green pufferfish) hypothetical protein</fullName>
    </submittedName>
</protein>
<dbReference type="GO" id="GO:0005938">
    <property type="term" value="C:cell cortex"/>
    <property type="evidence" value="ECO:0007669"/>
    <property type="project" value="TreeGrafter"/>
</dbReference>
<dbReference type="KEGG" id="tng:GSTEN00016586G001"/>
<gene>
    <name evidence="2" type="ORF">GSTENG00016586001</name>
</gene>
<dbReference type="EMBL" id="CAAE01014565">
    <property type="protein sequence ID" value="CAF98765.1"/>
    <property type="molecule type" value="Genomic_DNA"/>
</dbReference>
<accession>Q4SKR7</accession>
<name>Q4SKR7_TETNG</name>
<evidence type="ECO:0000313" key="2">
    <source>
        <dbReference type="EMBL" id="CAF98765.1"/>
    </source>
</evidence>
<dbReference type="GO" id="GO:0051660">
    <property type="term" value="P:establishment of centrosome localization"/>
    <property type="evidence" value="ECO:0007669"/>
    <property type="project" value="TreeGrafter"/>
</dbReference>
<sequence length="259" mass="28470">MPADQSTYGATSRRLISSVAARYGNVESQIQLAPMMHILVAVYEEQDPHNGGDGTSASSTGTQSPEPFSAELSAASAFQPYQTNSEIEVTQTSLQSSMPLHVGRSSDPSLAALPLGEVPVRPEEFSRQNPAQWSTATGFQKSKPNTSTGAGSLERKGRGGHAYRSLPRDASGWTTQFQRETPRSSLSANHPMVDRWLDRQEQLCYHAAWLPSQNHTQRSQGQKKNQTRRNQGLTIQNNFLQLNPRHTTLKTNVVPKDSV</sequence>
<dbReference type="OrthoDB" id="6264899at2759"/>
<feature type="compositionally biased region" description="Low complexity" evidence="1">
    <location>
        <begin position="55"/>
        <end position="64"/>
    </location>
</feature>
<feature type="compositionally biased region" description="Polar residues" evidence="1">
    <location>
        <begin position="127"/>
        <end position="150"/>
    </location>
</feature>
<dbReference type="AlphaFoldDB" id="Q4SKR7"/>
<dbReference type="GO" id="GO:0008104">
    <property type="term" value="P:intracellular protein localization"/>
    <property type="evidence" value="ECO:0007669"/>
    <property type="project" value="TreeGrafter"/>
</dbReference>
<dbReference type="GO" id="GO:0030010">
    <property type="term" value="P:establishment of cell polarity"/>
    <property type="evidence" value="ECO:0007669"/>
    <property type="project" value="TreeGrafter"/>
</dbReference>
<dbReference type="PANTHER" id="PTHR16484">
    <property type="entry name" value="PARTITIONING DEFECTIVE 3 RELATED"/>
    <property type="match status" value="1"/>
</dbReference>
<dbReference type="PANTHER" id="PTHR16484:SF10">
    <property type="entry name" value="PARTITIONING DEFECTIVE 3 HOMOLOG"/>
    <property type="match status" value="1"/>
</dbReference>